<dbReference type="Pfam" id="PF18402">
    <property type="entry name" value="Thioredoxin_14"/>
    <property type="match status" value="1"/>
</dbReference>
<feature type="compositionally biased region" description="Polar residues" evidence="9">
    <location>
        <begin position="1584"/>
        <end position="1594"/>
    </location>
</feature>
<dbReference type="Pfam" id="PF18403">
    <property type="entry name" value="Thioredoxin_15"/>
    <property type="match status" value="1"/>
</dbReference>
<evidence type="ECO:0000256" key="2">
    <source>
        <dbReference type="ARBA" id="ARBA00004319"/>
    </source>
</evidence>
<dbReference type="CDD" id="cd06432">
    <property type="entry name" value="GT8_HUGT1_C_like"/>
    <property type="match status" value="1"/>
</dbReference>
<dbReference type="Proteomes" id="UP001491310">
    <property type="component" value="Unassembled WGS sequence"/>
</dbReference>
<accession>A0ABR2Z2B4</accession>
<dbReference type="Pfam" id="PF11735">
    <property type="entry name" value="CAP59_mtransfer"/>
    <property type="match status" value="1"/>
</dbReference>
<dbReference type="PANTHER" id="PTHR11226">
    <property type="entry name" value="UDP-GLUCOSE GLYCOPROTEIN:GLUCOSYLTRANSFERASE"/>
    <property type="match status" value="1"/>
</dbReference>
<dbReference type="Pfam" id="PF18404">
    <property type="entry name" value="Glyco_transf_24"/>
    <property type="match status" value="1"/>
</dbReference>
<sequence length="2028" mass="221355">MIIGSLLGVPASTAKTGSKGIEVTLKAKWNATSSLLEAFEFLAEEAPSKQLELIEAWDKATGSNDVLQVVLSIRQLSPRLEFFRTQAAATKISPGSCCLADVGGARASTPEELAQKLAEASKGDYPVPTQAELQPFDHVLTPVGASVASANAELWEHRATAVVLYGAIGTECFRRMHAIILSAAEKGAGRLVYVYRPVLAEGCAAGRSCLSLGSGGGLPLPGFGVELAIKNMEYSALDDSKVEAAKEAAKEAGEEEEGPLEVEGFLFKRLIERRPNARQALLSFRDHLLASSSDNEALKVWDMKELGLQAAARIAASSEPLRALTQTAQNFPNLAAALSRMAVPKQLRSELKKLHRVLQGGSSFMLVNGIPTDISTFDLYTLMEQIRKEVRLSDMMKETGLQPPDITALVQLRSQMKEVDAEDLRIDLRSDKAIRWLNDIETGRQYWHWTRNLASLLQPMFPGQLHRVQRNLYSTVGLIDPASAQGLQVAGVLLELFAATWPVRCGAILLPPETIQRVKQSGTETAVNTPWEDLSASERAALAFIYLENAAGVPAAFKFLSKARAEHALAEEAGDALNWTQLEEAFLSAWGDLPDTRNRDLLPSAALQEAVEGARALMEDLVKGVAFAVSKGVAEMGTAVWVNGLLVTSSEGVPWEQMVPYQLQVEQQRLQEQIYFNRIQDSDEDILGAILRTFNAAPKYNPTLLQSDTDSAADTPQQMALVGPGLNPMQEPWSQLGYLHHSSTQDDVKGVTHWVVANIDSQEGQKLMLAALGHLEAESSQGSRVALVHNPSEVSADVSVLARAVMAASRLQSRRPKILPFLRSLLESHAGVGSMEEAVALAKEAGLNEKALEADLAASAGTAAGLAEACRRALGLQAGAAAVVTNGRLVSLTEADPLVAEDFELLTLYANAAQVAKQVAGAVVTAQAEGRTVSAESAFADSDGVDEAEEWTSDQLSDAAAVASSVLAQHGALQQGGGKAAKLAAALQGLSPQVSNITVEGAGVAVEVWAVLDPLSKTAQRVAPVLQFLADTLQPSIKVFLNPQAELSDLPLKSFYRYSLPDISGSGGGQMALPGRPAAAFSGLPSGRILTLNMDVPEAWLVEPVRADLDLDNLRLADLGAAPSLQAEFELEALLLTGSCVDIAARSREQMTPRGVQLVLGTPQEPAIVDTIVMSNLGYFQLKTAPGAFDLQLAPGRSRSLYLVDNSTAGVLSQGMGDEEEGPISTQVSIDSLGGRTMQLNLRKRQGFEEEDVLGSDSEGEQGSVWGKMSSWLAPGSKGSPGRAGALSAEEDPDCIHIFTVASGHMYERLQKIMILSVLRTTKARVKFWFIKNYMSPQMKRFLPRMAAHYGFDYEFVTYKWPSWLHKQTEKQRIIWAYKILFLDVLFPLSLRKVIFVDSDQIVRADFAELWNMDLKGAPLAYTPFCDNNREMEGFRFWKQGFWKDHLRGRPYHISALYVVDLLRFRQSAAGDQLRVVYDQLSRDPASLSNLDQDLPNYAQHQVPIFSLPQEWLWCETWCGNATKKYAKTIDLCNNPLTKEPKLDSARRIVAEWPGLDEEVASFTAEVESKLAAEGVSGERRAQSSEQVISTGSAEQLHGGSDEGTAEVEGSESPSRGHDASELGDETRLPAGSSGALTAVQLLLRGIETRASTNAVPCISDPSLPQIPEGKRIFIASNLHNNEQLLPHFTLQLLSLLQQLPRGSTYVSIYESGSTDRTGEWLELLQSLLLLLEVPNNIVTGGLMRAEGEDRIEFLAKVRNRALEPLWRGAGGNGSVAVTGEGFRADRIVFVNDVFFCARDVVRLLQHEGDLVCGMDFHVDVREGWDRHWRNIPAAEIMPYGPYGPQLGYKHRKHDHLIFYDSWVSRDLSGIPFANSRPFVLHQYSLARLQKGLPFPVSCCWNGLAIMSGIPFQQGYQFRTHRSGECEASEGSLMCEDFLRAGVQRFIVDPGVRQAYFPETTRKLYTDKVSFIPLTTWEEVAAAPEPDFGFGPRRFHMTCCRKQAGGDIVHWQQCRPGDVFTRTLGCDA</sequence>
<evidence type="ECO:0000313" key="16">
    <source>
        <dbReference type="Proteomes" id="UP001491310"/>
    </source>
</evidence>
<evidence type="ECO:0000259" key="12">
    <source>
        <dbReference type="Pfam" id="PF18402"/>
    </source>
</evidence>
<evidence type="ECO:0008006" key="17">
    <source>
        <dbReference type="Google" id="ProtNLM"/>
    </source>
</evidence>
<dbReference type="Pfam" id="PF06427">
    <property type="entry name" value="UDP-g_GGTase"/>
    <property type="match status" value="1"/>
</dbReference>
<keyword evidence="6" id="KW-0732">Signal</keyword>
<dbReference type="EMBL" id="JALJOT010000001">
    <property type="protein sequence ID" value="KAK9918101.1"/>
    <property type="molecule type" value="Genomic_DNA"/>
</dbReference>
<keyword evidence="8" id="KW-0325">Glycoprotein</keyword>
<evidence type="ECO:0000313" key="15">
    <source>
        <dbReference type="EMBL" id="KAK9918101.1"/>
    </source>
</evidence>
<evidence type="ECO:0000256" key="1">
    <source>
        <dbReference type="ARBA" id="ARBA00001913"/>
    </source>
</evidence>
<feature type="compositionally biased region" description="Basic and acidic residues" evidence="9">
    <location>
        <begin position="1615"/>
        <end position="1628"/>
    </location>
</feature>
<comment type="caution">
    <text evidence="15">The sequence shown here is derived from an EMBL/GenBank/DDBJ whole genome shotgun (WGS) entry which is preliminary data.</text>
</comment>
<dbReference type="InterPro" id="IPR040693">
    <property type="entry name" value="UGGT_TRXL_1"/>
</dbReference>
<comment type="pathway">
    <text evidence="3">Protein modification; protein glycosylation.</text>
</comment>
<evidence type="ECO:0000256" key="5">
    <source>
        <dbReference type="ARBA" id="ARBA00022679"/>
    </source>
</evidence>
<evidence type="ECO:0000259" key="14">
    <source>
        <dbReference type="Pfam" id="PF18404"/>
    </source>
</evidence>
<evidence type="ECO:0000256" key="4">
    <source>
        <dbReference type="ARBA" id="ARBA00006351"/>
    </source>
</evidence>
<evidence type="ECO:0000256" key="6">
    <source>
        <dbReference type="ARBA" id="ARBA00022729"/>
    </source>
</evidence>
<dbReference type="Pfam" id="PF18400">
    <property type="entry name" value="Thioredoxin_12"/>
    <property type="match status" value="1"/>
</dbReference>
<dbReference type="InterPro" id="IPR040692">
    <property type="entry name" value="UGGT_TRXL_3"/>
</dbReference>
<feature type="domain" description="UGGT thioredoxin-like" evidence="11">
    <location>
        <begin position="293"/>
        <end position="413"/>
    </location>
</feature>
<dbReference type="Gene3D" id="3.90.550.10">
    <property type="entry name" value="Spore Coat Polysaccharide Biosynthesis Protein SpsA, Chain A"/>
    <property type="match status" value="1"/>
</dbReference>
<organism evidence="15 16">
    <name type="scientific">Coccomyxa subellipsoidea</name>
    <dbReference type="NCBI Taxonomy" id="248742"/>
    <lineage>
        <taxon>Eukaryota</taxon>
        <taxon>Viridiplantae</taxon>
        <taxon>Chlorophyta</taxon>
        <taxon>core chlorophytes</taxon>
        <taxon>Trebouxiophyceae</taxon>
        <taxon>Trebouxiophyceae incertae sedis</taxon>
        <taxon>Coccomyxaceae</taxon>
        <taxon>Coccomyxa</taxon>
    </lineage>
</organism>
<evidence type="ECO:0000259" key="10">
    <source>
        <dbReference type="Pfam" id="PF18400"/>
    </source>
</evidence>
<dbReference type="Pfam" id="PF18401">
    <property type="entry name" value="Thioredoxin_13"/>
    <property type="match status" value="1"/>
</dbReference>
<evidence type="ECO:0000256" key="8">
    <source>
        <dbReference type="ARBA" id="ARBA00023180"/>
    </source>
</evidence>
<keyword evidence="7" id="KW-0256">Endoplasmic reticulum</keyword>
<feature type="domain" description="UGGT thioredoxin-like" evidence="12">
    <location>
        <begin position="427"/>
        <end position="703"/>
    </location>
</feature>
<evidence type="ECO:0000259" key="11">
    <source>
        <dbReference type="Pfam" id="PF18401"/>
    </source>
</evidence>
<evidence type="ECO:0000256" key="3">
    <source>
        <dbReference type="ARBA" id="ARBA00004922"/>
    </source>
</evidence>
<evidence type="ECO:0000256" key="9">
    <source>
        <dbReference type="SAM" id="MobiDB-lite"/>
    </source>
</evidence>
<proteinExistence type="inferred from homology"/>
<dbReference type="InterPro" id="IPR040694">
    <property type="entry name" value="UGGT_TRXL_2"/>
</dbReference>
<feature type="domain" description="UDP-glucose:glycoprotein glucosyltransferase thioredoxin-like" evidence="13">
    <location>
        <begin position="733"/>
        <end position="937"/>
    </location>
</feature>
<evidence type="ECO:0000259" key="13">
    <source>
        <dbReference type="Pfam" id="PF18403"/>
    </source>
</evidence>
<keyword evidence="5" id="KW-0808">Transferase</keyword>
<dbReference type="InterPro" id="IPR021047">
    <property type="entry name" value="Mannosyltransferase_CMT1"/>
</dbReference>
<dbReference type="InterPro" id="IPR009448">
    <property type="entry name" value="UDP-g_GGtrans"/>
</dbReference>
<comment type="similarity">
    <text evidence="4">Belongs to the glycosyltransferase 8 family.</text>
</comment>
<keyword evidence="16" id="KW-1185">Reference proteome</keyword>
<feature type="domain" description="Glucosyltransferase 24 catalytic" evidence="14">
    <location>
        <begin position="1296"/>
        <end position="1562"/>
    </location>
</feature>
<feature type="region of interest" description="Disordered" evidence="9">
    <location>
        <begin position="1574"/>
        <end position="1632"/>
    </location>
</feature>
<evidence type="ECO:0000256" key="7">
    <source>
        <dbReference type="ARBA" id="ARBA00022824"/>
    </source>
</evidence>
<dbReference type="InterPro" id="IPR040497">
    <property type="entry name" value="Glyco_transf_24"/>
</dbReference>
<feature type="domain" description="UGGT thioredoxin-like" evidence="10">
    <location>
        <begin position="63"/>
        <end position="204"/>
    </location>
</feature>
<protein>
    <recommendedName>
        <fullName evidence="17">Glycosyltransferase family 24 protein</fullName>
    </recommendedName>
</protein>
<comment type="cofactor">
    <cofactor evidence="1">
        <name>Ca(2+)</name>
        <dbReference type="ChEBI" id="CHEBI:29108"/>
    </cofactor>
</comment>
<comment type="subcellular location">
    <subcellularLocation>
        <location evidence="2">Endoplasmic reticulum lumen</location>
    </subcellularLocation>
</comment>
<gene>
    <name evidence="15" type="ORF">WJX75_001324</name>
</gene>
<dbReference type="InterPro" id="IPR029044">
    <property type="entry name" value="Nucleotide-diphossugar_trans"/>
</dbReference>
<name>A0ABR2Z2B4_9CHLO</name>
<dbReference type="SUPFAM" id="SSF53448">
    <property type="entry name" value="Nucleotide-diphospho-sugar transferases"/>
    <property type="match status" value="1"/>
</dbReference>
<reference evidence="15 16" key="1">
    <citation type="journal article" date="2024" name="Nat. Commun.">
        <title>Phylogenomics reveals the evolutionary origins of lichenization in chlorophyte algae.</title>
        <authorList>
            <person name="Puginier C."/>
            <person name="Libourel C."/>
            <person name="Otte J."/>
            <person name="Skaloud P."/>
            <person name="Haon M."/>
            <person name="Grisel S."/>
            <person name="Petersen M."/>
            <person name="Berrin J.G."/>
            <person name="Delaux P.M."/>
            <person name="Dal Grande F."/>
            <person name="Keller J."/>
        </authorList>
    </citation>
    <scope>NUCLEOTIDE SEQUENCE [LARGE SCALE GENOMIC DNA]</scope>
    <source>
        <strain evidence="15 16">SAG 216-7</strain>
    </source>
</reference>
<feature type="compositionally biased region" description="Basic and acidic residues" evidence="9">
    <location>
        <begin position="1574"/>
        <end position="1583"/>
    </location>
</feature>
<dbReference type="InterPro" id="IPR040525">
    <property type="entry name" value="UGGT_TRXL_4"/>
</dbReference>
<dbReference type="PANTHER" id="PTHR11226:SF0">
    <property type="entry name" value="UDP-GLUCOSE:GLYCOPROTEIN GLUCOSYLTRANSFERASE"/>
    <property type="match status" value="1"/>
</dbReference>